<dbReference type="NCBIfam" id="NF000927">
    <property type="entry name" value="PRK00092.1-1"/>
    <property type="match status" value="1"/>
</dbReference>
<evidence type="ECO:0000313" key="7">
    <source>
        <dbReference type="Proteomes" id="UP000322981"/>
    </source>
</evidence>
<dbReference type="AlphaFoldDB" id="A0A5M8FVP2"/>
<keyword evidence="1 3" id="KW-0963">Cytoplasm</keyword>
<dbReference type="InterPro" id="IPR035956">
    <property type="entry name" value="RimP_N_sf"/>
</dbReference>
<feature type="domain" description="Ribosome maturation factor RimP N-terminal" evidence="4">
    <location>
        <begin position="11"/>
        <end position="84"/>
    </location>
</feature>
<dbReference type="SUPFAM" id="SSF75420">
    <property type="entry name" value="YhbC-like, N-terminal domain"/>
    <property type="match status" value="1"/>
</dbReference>
<organism evidence="6 7">
    <name type="scientific">Thiohalocapsa marina</name>
    <dbReference type="NCBI Taxonomy" id="424902"/>
    <lineage>
        <taxon>Bacteria</taxon>
        <taxon>Pseudomonadati</taxon>
        <taxon>Pseudomonadota</taxon>
        <taxon>Gammaproteobacteria</taxon>
        <taxon>Chromatiales</taxon>
        <taxon>Chromatiaceae</taxon>
        <taxon>Thiohalocapsa</taxon>
    </lineage>
</organism>
<evidence type="ECO:0000259" key="4">
    <source>
        <dbReference type="Pfam" id="PF02576"/>
    </source>
</evidence>
<dbReference type="Gene3D" id="3.30.300.70">
    <property type="entry name" value="RimP-like superfamily, N-terminal"/>
    <property type="match status" value="1"/>
</dbReference>
<protein>
    <recommendedName>
        <fullName evidence="3">Ribosome maturation factor RimP</fullName>
    </recommendedName>
</protein>
<reference evidence="6 7" key="1">
    <citation type="submission" date="2019-09" db="EMBL/GenBank/DDBJ databases">
        <title>Whole-genome sequence of the purple sulfur bacterium Thiohalocapsa marina DSM 19078.</title>
        <authorList>
            <person name="Kyndt J.A."/>
            <person name="Meyer T.E."/>
        </authorList>
    </citation>
    <scope>NUCLEOTIDE SEQUENCE [LARGE SCALE GENOMIC DNA]</scope>
    <source>
        <strain evidence="6 7">DSM 19078</strain>
    </source>
</reference>
<dbReference type="Gene3D" id="2.30.30.180">
    <property type="entry name" value="Ribosome maturation factor RimP, C-terminal domain"/>
    <property type="match status" value="1"/>
</dbReference>
<evidence type="ECO:0000259" key="5">
    <source>
        <dbReference type="Pfam" id="PF17384"/>
    </source>
</evidence>
<dbReference type="SUPFAM" id="SSF74942">
    <property type="entry name" value="YhbC-like, C-terminal domain"/>
    <property type="match status" value="1"/>
</dbReference>
<dbReference type="PANTHER" id="PTHR33867">
    <property type="entry name" value="RIBOSOME MATURATION FACTOR RIMP"/>
    <property type="match status" value="1"/>
</dbReference>
<accession>A0A5M8FVP2</accession>
<evidence type="ECO:0000256" key="2">
    <source>
        <dbReference type="ARBA" id="ARBA00022517"/>
    </source>
</evidence>
<evidence type="ECO:0000313" key="6">
    <source>
        <dbReference type="EMBL" id="KAA6187892.1"/>
    </source>
</evidence>
<comment type="similarity">
    <text evidence="3">Belongs to the RimP family.</text>
</comment>
<dbReference type="GO" id="GO:0006412">
    <property type="term" value="P:translation"/>
    <property type="evidence" value="ECO:0007669"/>
    <property type="project" value="TreeGrafter"/>
</dbReference>
<comment type="caution">
    <text evidence="6">The sequence shown here is derived from an EMBL/GenBank/DDBJ whole genome shotgun (WGS) entry which is preliminary data.</text>
</comment>
<dbReference type="EMBL" id="VWXX01000001">
    <property type="protein sequence ID" value="KAA6187892.1"/>
    <property type="molecule type" value="Genomic_DNA"/>
</dbReference>
<dbReference type="GO" id="GO:0005829">
    <property type="term" value="C:cytosol"/>
    <property type="evidence" value="ECO:0007669"/>
    <property type="project" value="TreeGrafter"/>
</dbReference>
<dbReference type="GO" id="GO:0000028">
    <property type="term" value="P:ribosomal small subunit assembly"/>
    <property type="evidence" value="ECO:0007669"/>
    <property type="project" value="TreeGrafter"/>
</dbReference>
<proteinExistence type="inferred from homology"/>
<sequence length="152" mass="16537">MRTVQASVATLVASVVEPMGYELVGVEQVSPGGRGAVLRVYIDHARGITLEDCETVSRQLSSVLDVEDPIAGEYDLEVSSPGLDRPLFDLTHFQRFSGSRANIRLGSKLDGRRRFSGTLAGIDGRNVLLDTDEGRVSLPFDSIDSARLEPEF</sequence>
<dbReference type="Pfam" id="PF02576">
    <property type="entry name" value="RimP_N"/>
    <property type="match status" value="1"/>
</dbReference>
<comment type="subcellular location">
    <subcellularLocation>
        <location evidence="3">Cytoplasm</location>
    </subcellularLocation>
</comment>
<dbReference type="CDD" id="cd01734">
    <property type="entry name" value="YlxS_C"/>
    <property type="match status" value="1"/>
</dbReference>
<dbReference type="PANTHER" id="PTHR33867:SF1">
    <property type="entry name" value="RIBOSOME MATURATION FACTOR RIMP"/>
    <property type="match status" value="1"/>
</dbReference>
<name>A0A5M8FVP2_9GAMM</name>
<dbReference type="InterPro" id="IPR028989">
    <property type="entry name" value="RimP_N"/>
</dbReference>
<dbReference type="HAMAP" id="MF_01077">
    <property type="entry name" value="RimP"/>
    <property type="match status" value="1"/>
</dbReference>
<dbReference type="Proteomes" id="UP000322981">
    <property type="component" value="Unassembled WGS sequence"/>
</dbReference>
<keyword evidence="2 3" id="KW-0690">Ribosome biogenesis</keyword>
<comment type="function">
    <text evidence="3">Required for maturation of 30S ribosomal subunits.</text>
</comment>
<evidence type="ECO:0000256" key="3">
    <source>
        <dbReference type="HAMAP-Rule" id="MF_01077"/>
    </source>
</evidence>
<keyword evidence="7" id="KW-1185">Reference proteome</keyword>
<dbReference type="FunFam" id="3.30.300.70:FF:000001">
    <property type="entry name" value="Ribosome maturation factor RimP"/>
    <property type="match status" value="1"/>
</dbReference>
<dbReference type="OrthoDB" id="9805006at2"/>
<evidence type="ECO:0000256" key="1">
    <source>
        <dbReference type="ARBA" id="ARBA00022490"/>
    </source>
</evidence>
<dbReference type="InterPro" id="IPR028998">
    <property type="entry name" value="RimP_C"/>
</dbReference>
<gene>
    <name evidence="3 6" type="primary">rimP</name>
    <name evidence="6" type="ORF">F2Q65_01275</name>
</gene>
<dbReference type="InterPro" id="IPR003728">
    <property type="entry name" value="Ribosome_maturation_RimP"/>
</dbReference>
<dbReference type="Pfam" id="PF17384">
    <property type="entry name" value="DUF150_C"/>
    <property type="match status" value="1"/>
</dbReference>
<dbReference type="InterPro" id="IPR036847">
    <property type="entry name" value="RimP_C_sf"/>
</dbReference>
<feature type="domain" description="Ribosome maturation factor RimP C-terminal" evidence="5">
    <location>
        <begin position="87"/>
        <end position="152"/>
    </location>
</feature>